<gene>
    <name evidence="1" type="ORF">HNY73_004037</name>
</gene>
<dbReference type="InterPro" id="IPR043502">
    <property type="entry name" value="DNA/RNA_pol_sf"/>
</dbReference>
<dbReference type="SUPFAM" id="SSF56672">
    <property type="entry name" value="DNA/RNA polymerases"/>
    <property type="match status" value="1"/>
</dbReference>
<accession>A0A8T0FQ27</accession>
<name>A0A8T0FQ27_ARGBR</name>
<proteinExistence type="predicted"/>
<comment type="caution">
    <text evidence="1">The sequence shown here is derived from an EMBL/GenBank/DDBJ whole genome shotgun (WGS) entry which is preliminary data.</text>
</comment>
<keyword evidence="2" id="KW-1185">Reference proteome</keyword>
<dbReference type="Proteomes" id="UP000807504">
    <property type="component" value="Unassembled WGS sequence"/>
</dbReference>
<protein>
    <submittedName>
        <fullName evidence="1">Uncharacterized protein</fullName>
    </submittedName>
</protein>
<reference evidence="1" key="2">
    <citation type="submission" date="2020-06" db="EMBL/GenBank/DDBJ databases">
        <authorList>
            <person name="Sheffer M."/>
        </authorList>
    </citation>
    <scope>NUCLEOTIDE SEQUENCE</scope>
</reference>
<dbReference type="EMBL" id="JABXBU010000003">
    <property type="protein sequence ID" value="KAF8792445.1"/>
    <property type="molecule type" value="Genomic_DNA"/>
</dbReference>
<dbReference type="InterPro" id="IPR043128">
    <property type="entry name" value="Rev_trsase/Diguanyl_cyclase"/>
</dbReference>
<organism evidence="1 2">
    <name type="scientific">Argiope bruennichi</name>
    <name type="common">Wasp spider</name>
    <name type="synonym">Aranea bruennichi</name>
    <dbReference type="NCBI Taxonomy" id="94029"/>
    <lineage>
        <taxon>Eukaryota</taxon>
        <taxon>Metazoa</taxon>
        <taxon>Ecdysozoa</taxon>
        <taxon>Arthropoda</taxon>
        <taxon>Chelicerata</taxon>
        <taxon>Arachnida</taxon>
        <taxon>Araneae</taxon>
        <taxon>Araneomorphae</taxon>
        <taxon>Entelegynae</taxon>
        <taxon>Araneoidea</taxon>
        <taxon>Araneidae</taxon>
        <taxon>Argiope</taxon>
    </lineage>
</organism>
<evidence type="ECO:0000313" key="1">
    <source>
        <dbReference type="EMBL" id="KAF8792445.1"/>
    </source>
</evidence>
<dbReference type="AlphaFoldDB" id="A0A8T0FQ27"/>
<evidence type="ECO:0000313" key="2">
    <source>
        <dbReference type="Proteomes" id="UP000807504"/>
    </source>
</evidence>
<dbReference type="GO" id="GO:0071897">
    <property type="term" value="P:DNA biosynthetic process"/>
    <property type="evidence" value="ECO:0007669"/>
    <property type="project" value="UniProtKB-ARBA"/>
</dbReference>
<reference evidence="1" key="1">
    <citation type="journal article" date="2020" name="bioRxiv">
        <title>Chromosome-level reference genome of the European wasp spider Argiope bruennichi: a resource for studies on range expansion and evolutionary adaptation.</title>
        <authorList>
            <person name="Sheffer M.M."/>
            <person name="Hoppe A."/>
            <person name="Krehenwinkel H."/>
            <person name="Uhl G."/>
            <person name="Kuss A.W."/>
            <person name="Jensen L."/>
            <person name="Jensen C."/>
            <person name="Gillespie R.G."/>
            <person name="Hoff K.J."/>
            <person name="Prost S."/>
        </authorList>
    </citation>
    <scope>NUCLEOTIDE SEQUENCE</scope>
</reference>
<dbReference type="Gene3D" id="3.30.70.270">
    <property type="match status" value="1"/>
</dbReference>
<sequence length="101" mass="11892">MPLWCHKWPIYNDKERFKLAYSHLAPHNVNTYIDDISTSHDDFNYHLKVIYKSLKQTQKLASSWTREKTQLAVSEITLFGRIISQMVVRPDPERIAAMNVT</sequence>